<dbReference type="Proteomes" id="UP000886844">
    <property type="component" value="Unassembled WGS sequence"/>
</dbReference>
<dbReference type="AlphaFoldDB" id="A0A9D2CBS8"/>
<gene>
    <name evidence="1" type="ORF">H9828_04655</name>
</gene>
<sequence>MNTSSVIFKVCTGILLVPALLGSWGCNEDSDGGAPVITEVRRSTGPVTYASKGDGIQIVGSGLGSTRSIRFNGYEANIHTATIEPNSILIVIPQSVPTIESQAVNDLLEVTTAEGEASTPFVILPGSPTLTGSDSANPQVGDVVTLEGKNLYYVQWVSFPGETPVQTTQFETSADGLSLQVTVPEGYDPQFGGNIEVCTLSGTAALEAPRPPLEITELKYVATVNAAEWQVKENLQVGDVVYVDRTAVFGKIPEFYLGSTWISTATDSRSFNTVGATLASFKVNRTTDVYIARNQGTGTTIEEWLAGWEEMPRGSNDENYIGINTDKFWMYKKTFPAGSTVEVGRNGHTSRSPYFIILK</sequence>
<accession>A0A9D2CBS8</accession>
<proteinExistence type="predicted"/>
<comment type="caution">
    <text evidence="1">The sequence shown here is derived from an EMBL/GenBank/DDBJ whole genome shotgun (WGS) entry which is preliminary data.</text>
</comment>
<reference evidence="1" key="2">
    <citation type="submission" date="2021-04" db="EMBL/GenBank/DDBJ databases">
        <authorList>
            <person name="Gilroy R."/>
        </authorList>
    </citation>
    <scope>NUCLEOTIDE SEQUENCE</scope>
    <source>
        <strain evidence="1">5134</strain>
    </source>
</reference>
<evidence type="ECO:0000313" key="2">
    <source>
        <dbReference type="Proteomes" id="UP000886844"/>
    </source>
</evidence>
<dbReference type="InterPro" id="IPR013783">
    <property type="entry name" value="Ig-like_fold"/>
</dbReference>
<dbReference type="Gene3D" id="2.60.40.10">
    <property type="entry name" value="Immunoglobulins"/>
    <property type="match status" value="2"/>
</dbReference>
<evidence type="ECO:0000313" key="1">
    <source>
        <dbReference type="EMBL" id="HIY68687.1"/>
    </source>
</evidence>
<evidence type="ECO:0008006" key="3">
    <source>
        <dbReference type="Google" id="ProtNLM"/>
    </source>
</evidence>
<reference evidence="1" key="1">
    <citation type="journal article" date="2021" name="PeerJ">
        <title>Extensive microbial diversity within the chicken gut microbiome revealed by metagenomics and culture.</title>
        <authorList>
            <person name="Gilroy R."/>
            <person name="Ravi A."/>
            <person name="Getino M."/>
            <person name="Pursley I."/>
            <person name="Horton D.L."/>
            <person name="Alikhan N.F."/>
            <person name="Baker D."/>
            <person name="Gharbi K."/>
            <person name="Hall N."/>
            <person name="Watson M."/>
            <person name="Adriaenssens E.M."/>
            <person name="Foster-Nyarko E."/>
            <person name="Jarju S."/>
            <person name="Secka A."/>
            <person name="Antonio M."/>
            <person name="Oren A."/>
            <person name="Chaudhuri R.R."/>
            <person name="La Ragione R."/>
            <person name="Hildebrand F."/>
            <person name="Pallen M.J."/>
        </authorList>
    </citation>
    <scope>NUCLEOTIDE SEQUENCE</scope>
    <source>
        <strain evidence="1">5134</strain>
    </source>
</reference>
<organism evidence="1 2">
    <name type="scientific">Candidatus Alistipes intestinigallinarum</name>
    <dbReference type="NCBI Taxonomy" id="2838440"/>
    <lineage>
        <taxon>Bacteria</taxon>
        <taxon>Pseudomonadati</taxon>
        <taxon>Bacteroidota</taxon>
        <taxon>Bacteroidia</taxon>
        <taxon>Bacteroidales</taxon>
        <taxon>Rikenellaceae</taxon>
        <taxon>Alistipes</taxon>
    </lineage>
</organism>
<dbReference type="EMBL" id="DXDA01000037">
    <property type="protein sequence ID" value="HIY68687.1"/>
    <property type="molecule type" value="Genomic_DNA"/>
</dbReference>
<name>A0A9D2CBS8_9BACT</name>
<protein>
    <recommendedName>
        <fullName evidence="3">IPT/TIG domain-containing protein</fullName>
    </recommendedName>
</protein>